<keyword evidence="2" id="KW-1185">Reference proteome</keyword>
<dbReference type="AlphaFoldDB" id="A0AAD4PHC3"/>
<name>A0AAD4PHC3_9MUSC</name>
<proteinExistence type="predicted"/>
<reference evidence="1" key="1">
    <citation type="journal article" date="2021" name="Mol. Ecol. Resour.">
        <title>Phylogenomic analyses of the genus Drosophila reveals genomic signals of climate adaptation.</title>
        <authorList>
            <person name="Li F."/>
            <person name="Rane R.V."/>
            <person name="Luria V."/>
            <person name="Xiong Z."/>
            <person name="Chen J."/>
            <person name="Li Z."/>
            <person name="Catullo R.A."/>
            <person name="Griffin P.C."/>
            <person name="Schiffer M."/>
            <person name="Pearce S."/>
            <person name="Lee S.F."/>
            <person name="McElroy K."/>
            <person name="Stocker A."/>
            <person name="Shirriffs J."/>
            <person name="Cockerell F."/>
            <person name="Coppin C."/>
            <person name="Sgro C.M."/>
            <person name="Karger A."/>
            <person name="Cain J.W."/>
            <person name="Weber J.A."/>
            <person name="Santpere G."/>
            <person name="Kirschner M.W."/>
            <person name="Hoffmann A.A."/>
            <person name="Oakeshott J.G."/>
            <person name="Zhang G."/>
        </authorList>
    </citation>
    <scope>NUCLEOTIDE SEQUENCE</scope>
    <source>
        <strain evidence="1">BGI-SZ-2011g</strain>
    </source>
</reference>
<sequence length="234" mass="27442">MRSYFCDLNVRPLNYKTWMSPEQAERFNRLENDEIGMTLALEKRPILIVFHLFADNVTHLQRWLDMIYQLAAKELYGNQIAFFVDDLWATHMFGWDGFVCRAENYPMESPPLIYGKDAAGRVHFFGNDKGPDTPCLESLGQFCKQLLENSLPAPMEYKDKIQVPDIHLKNFNEILYGQEELDIVVCFYSSHKMRTPETAKFLTDLEKLAAKLQQENIQFWKMNVQNESPPKKFQ</sequence>
<gene>
    <name evidence="1" type="ORF">KR093_002791</name>
</gene>
<feature type="non-terminal residue" evidence="1">
    <location>
        <position position="234"/>
    </location>
</feature>
<protein>
    <submittedName>
        <fullName evidence="1">Uncharacterized protein</fullName>
    </submittedName>
</protein>
<dbReference type="Proteomes" id="UP001200034">
    <property type="component" value="Unassembled WGS sequence"/>
</dbReference>
<comment type="caution">
    <text evidence="1">The sequence shown here is derived from an EMBL/GenBank/DDBJ whole genome shotgun (WGS) entry which is preliminary data.</text>
</comment>
<evidence type="ECO:0000313" key="2">
    <source>
        <dbReference type="Proteomes" id="UP001200034"/>
    </source>
</evidence>
<evidence type="ECO:0000313" key="1">
    <source>
        <dbReference type="EMBL" id="KAH8358842.1"/>
    </source>
</evidence>
<accession>A0AAD4PHC3</accession>
<organism evidence="1 2">
    <name type="scientific">Drosophila rubida</name>
    <dbReference type="NCBI Taxonomy" id="30044"/>
    <lineage>
        <taxon>Eukaryota</taxon>
        <taxon>Metazoa</taxon>
        <taxon>Ecdysozoa</taxon>
        <taxon>Arthropoda</taxon>
        <taxon>Hexapoda</taxon>
        <taxon>Insecta</taxon>
        <taxon>Pterygota</taxon>
        <taxon>Neoptera</taxon>
        <taxon>Endopterygota</taxon>
        <taxon>Diptera</taxon>
        <taxon>Brachycera</taxon>
        <taxon>Muscomorpha</taxon>
        <taxon>Ephydroidea</taxon>
        <taxon>Drosophilidae</taxon>
        <taxon>Drosophila</taxon>
    </lineage>
</organism>
<dbReference type="EMBL" id="JAJJHW010003409">
    <property type="protein sequence ID" value="KAH8358842.1"/>
    <property type="molecule type" value="Genomic_DNA"/>
</dbReference>